<protein>
    <recommendedName>
        <fullName evidence="3">MIR domain-containing protein</fullName>
    </recommendedName>
</protein>
<dbReference type="PANTHER" id="PTHR46809">
    <property type="entry name" value="STROMAL CELL-DERIVED FACTOR 2-LIKE PROTEIN"/>
    <property type="match status" value="1"/>
</dbReference>
<evidence type="ECO:0000256" key="1">
    <source>
        <dbReference type="ARBA" id="ARBA00022729"/>
    </source>
</evidence>
<reference evidence="5" key="2">
    <citation type="submission" date="2019-10" db="EMBL/GenBank/DDBJ databases">
        <title>Conservation and host-specific expression of non-tandemly repeated heterogenous ribosome RNA gene in arbuscular mycorrhizal fungi.</title>
        <authorList>
            <person name="Maeda T."/>
            <person name="Kobayashi Y."/>
            <person name="Nakagawa T."/>
            <person name="Ezawa T."/>
            <person name="Yamaguchi K."/>
            <person name="Bino T."/>
            <person name="Nishimoto Y."/>
            <person name="Shigenobu S."/>
            <person name="Kawaguchi M."/>
        </authorList>
    </citation>
    <scope>NUCLEOTIDE SEQUENCE</scope>
    <source>
        <strain evidence="5">HR1</strain>
    </source>
</reference>
<name>A0A2Z6RB73_9GLOM</name>
<evidence type="ECO:0000259" key="3">
    <source>
        <dbReference type="PROSITE" id="PS50919"/>
    </source>
</evidence>
<keyword evidence="2" id="KW-0677">Repeat</keyword>
<comment type="caution">
    <text evidence="4">The sequence shown here is derived from an EMBL/GenBank/DDBJ whole genome shotgun (WGS) entry which is preliminary data.</text>
</comment>
<dbReference type="SUPFAM" id="SSF82109">
    <property type="entry name" value="MIR domain"/>
    <property type="match status" value="1"/>
</dbReference>
<accession>A0A2Z6RB73</accession>
<dbReference type="EMBL" id="BEXD01002780">
    <property type="protein sequence ID" value="GBB99383.1"/>
    <property type="molecule type" value="Genomic_DNA"/>
</dbReference>
<organism evidence="4 6">
    <name type="scientific">Rhizophagus clarus</name>
    <dbReference type="NCBI Taxonomy" id="94130"/>
    <lineage>
        <taxon>Eukaryota</taxon>
        <taxon>Fungi</taxon>
        <taxon>Fungi incertae sedis</taxon>
        <taxon>Mucoromycota</taxon>
        <taxon>Glomeromycotina</taxon>
        <taxon>Glomeromycetes</taxon>
        <taxon>Glomerales</taxon>
        <taxon>Glomeraceae</taxon>
        <taxon>Rhizophagus</taxon>
    </lineage>
</organism>
<evidence type="ECO:0000256" key="2">
    <source>
        <dbReference type="ARBA" id="ARBA00022737"/>
    </source>
</evidence>
<gene>
    <name evidence="5" type="ORF">RCL2_002156100</name>
    <name evidence="4" type="ORF">RclHR1_03500008</name>
</gene>
<dbReference type="InterPro" id="IPR016093">
    <property type="entry name" value="MIR_motif"/>
</dbReference>
<dbReference type="SMART" id="SM00472">
    <property type="entry name" value="MIR"/>
    <property type="match status" value="2"/>
</dbReference>
<dbReference type="CDD" id="cd23263">
    <property type="entry name" value="beta-trefoil_MIR"/>
    <property type="match status" value="1"/>
</dbReference>
<dbReference type="Proteomes" id="UP000247702">
    <property type="component" value="Unassembled WGS sequence"/>
</dbReference>
<dbReference type="EMBL" id="BLAL01000239">
    <property type="protein sequence ID" value="GES94862.1"/>
    <property type="molecule type" value="Genomic_DNA"/>
</dbReference>
<keyword evidence="6" id="KW-1185">Reference proteome</keyword>
<dbReference type="PANTHER" id="PTHR46809:SF2">
    <property type="entry name" value="GH21273P"/>
    <property type="match status" value="1"/>
</dbReference>
<evidence type="ECO:0000313" key="6">
    <source>
        <dbReference type="Proteomes" id="UP000247702"/>
    </source>
</evidence>
<keyword evidence="1" id="KW-0732">Signal</keyword>
<dbReference type="OrthoDB" id="2306538at2759"/>
<sequence>MELVKYDEKIHPEVWLNNLKISCYKNQITKDKDILEVCKSMIHPSINVSEANTFEEILNILKTDTLFTLFKYSVKEKLQMLKFDPENEDHTQFINLFREYCYEAEIYDVKEQKKLLLKKFSKDSFHYYYINNNLEKIKSLNDLIIYFNQSILRKRRLIHFGSCITLKHVTTGRYLTCCDVHYKTGSKSNIVFASQFRSTPNSLWIVSDPDQKNEGSLVTSGSEIYLSNEAVDKHLLISNTFKSPSTGNWEVSCSDRHYSPYLISRDSTIINKTYIKSKEIITLRDVVDDFILHSHEFPFTVDNGIYQEVVGHEGRSDRNDMWCIELFENE</sequence>
<dbReference type="PROSITE" id="PS50919">
    <property type="entry name" value="MIR"/>
    <property type="match status" value="2"/>
</dbReference>
<feature type="domain" description="MIR" evidence="3">
    <location>
        <begin position="155"/>
        <end position="209"/>
    </location>
</feature>
<dbReference type="Gene3D" id="2.80.10.50">
    <property type="match status" value="2"/>
</dbReference>
<evidence type="ECO:0000313" key="4">
    <source>
        <dbReference type="EMBL" id="GBB99383.1"/>
    </source>
</evidence>
<evidence type="ECO:0000313" key="5">
    <source>
        <dbReference type="EMBL" id="GES94862.1"/>
    </source>
</evidence>
<dbReference type="AlphaFoldDB" id="A0A2Z6RB73"/>
<dbReference type="InterPro" id="IPR036300">
    <property type="entry name" value="MIR_dom_sf"/>
</dbReference>
<reference evidence="4 6" key="1">
    <citation type="submission" date="2017-11" db="EMBL/GenBank/DDBJ databases">
        <title>The genome of Rhizophagus clarus HR1 reveals common genetic basis of auxotrophy among arbuscular mycorrhizal fungi.</title>
        <authorList>
            <person name="Kobayashi Y."/>
        </authorList>
    </citation>
    <scope>NUCLEOTIDE SEQUENCE [LARGE SCALE GENOMIC DNA]</scope>
    <source>
        <strain evidence="4 6">HR1</strain>
    </source>
</reference>
<proteinExistence type="predicted"/>
<dbReference type="Proteomes" id="UP000615446">
    <property type="component" value="Unassembled WGS sequence"/>
</dbReference>
<feature type="domain" description="MIR" evidence="3">
    <location>
        <begin position="272"/>
        <end position="327"/>
    </location>
</feature>